<evidence type="ECO:0000256" key="1">
    <source>
        <dbReference type="SAM" id="MobiDB-lite"/>
    </source>
</evidence>
<keyword evidence="3" id="KW-1185">Reference proteome</keyword>
<reference evidence="2 3" key="1">
    <citation type="journal article" date="2024" name="BMC Genomics">
        <title>De novo assembly and annotation of Popillia japonica's genome with initial clues to its potential as an invasive pest.</title>
        <authorList>
            <person name="Cucini C."/>
            <person name="Boschi S."/>
            <person name="Funari R."/>
            <person name="Cardaioli E."/>
            <person name="Iannotti N."/>
            <person name="Marturano G."/>
            <person name="Paoli F."/>
            <person name="Bruttini M."/>
            <person name="Carapelli A."/>
            <person name="Frati F."/>
            <person name="Nardi F."/>
        </authorList>
    </citation>
    <scope>NUCLEOTIDE SEQUENCE [LARGE SCALE GENOMIC DNA]</scope>
    <source>
        <strain evidence="2">DMR45628</strain>
    </source>
</reference>
<comment type="caution">
    <text evidence="2">The sequence shown here is derived from an EMBL/GenBank/DDBJ whole genome shotgun (WGS) entry which is preliminary data.</text>
</comment>
<dbReference type="Proteomes" id="UP001458880">
    <property type="component" value="Unassembled WGS sequence"/>
</dbReference>
<protein>
    <submittedName>
        <fullName evidence="2">Uncharacterized protein</fullName>
    </submittedName>
</protein>
<gene>
    <name evidence="2" type="ORF">QE152_g28520</name>
</gene>
<sequence>MAVTPLLVDVKKLWWRRLQATRLGIIFLLPLLVDVKKLWWRRLQATRLGIIFLLPSPESRATMMLSRGVLSEGFAEDQTEKDHGQLNSPIMDN</sequence>
<organism evidence="2 3">
    <name type="scientific">Popillia japonica</name>
    <name type="common">Japanese beetle</name>
    <dbReference type="NCBI Taxonomy" id="7064"/>
    <lineage>
        <taxon>Eukaryota</taxon>
        <taxon>Metazoa</taxon>
        <taxon>Ecdysozoa</taxon>
        <taxon>Arthropoda</taxon>
        <taxon>Hexapoda</taxon>
        <taxon>Insecta</taxon>
        <taxon>Pterygota</taxon>
        <taxon>Neoptera</taxon>
        <taxon>Endopterygota</taxon>
        <taxon>Coleoptera</taxon>
        <taxon>Polyphaga</taxon>
        <taxon>Scarabaeiformia</taxon>
        <taxon>Scarabaeidae</taxon>
        <taxon>Rutelinae</taxon>
        <taxon>Popillia</taxon>
    </lineage>
</organism>
<dbReference type="AlphaFoldDB" id="A0AAW1JJQ5"/>
<accession>A0AAW1JJQ5</accession>
<evidence type="ECO:0000313" key="2">
    <source>
        <dbReference type="EMBL" id="KAK9704078.1"/>
    </source>
</evidence>
<evidence type="ECO:0000313" key="3">
    <source>
        <dbReference type="Proteomes" id="UP001458880"/>
    </source>
</evidence>
<feature type="region of interest" description="Disordered" evidence="1">
    <location>
        <begin position="74"/>
        <end position="93"/>
    </location>
</feature>
<proteinExistence type="predicted"/>
<dbReference type="EMBL" id="JASPKY010000358">
    <property type="protein sequence ID" value="KAK9704078.1"/>
    <property type="molecule type" value="Genomic_DNA"/>
</dbReference>
<name>A0AAW1JJQ5_POPJA</name>